<dbReference type="InterPro" id="IPR010093">
    <property type="entry name" value="SinI_DNA-bd"/>
</dbReference>
<dbReference type="KEGG" id="mliy:RYJ27_07785"/>
<dbReference type="Gene3D" id="1.10.10.10">
    <property type="entry name" value="Winged helix-like DNA-binding domain superfamily/Winged helix DNA-binding domain"/>
    <property type="match status" value="1"/>
</dbReference>
<dbReference type="AlphaFoldDB" id="A0AAU0MEM7"/>
<protein>
    <submittedName>
        <fullName evidence="2">Helix-turn-helix domain-containing protein</fullName>
    </submittedName>
</protein>
<dbReference type="EMBL" id="CP137080">
    <property type="protein sequence ID" value="WOQ68625.1"/>
    <property type="molecule type" value="Genomic_DNA"/>
</dbReference>
<dbReference type="InterPro" id="IPR009061">
    <property type="entry name" value="DNA-bd_dom_put_sf"/>
</dbReference>
<organism evidence="2 3">
    <name type="scientific">Microbacterium limosum</name>
    <dbReference type="NCBI Taxonomy" id="3079935"/>
    <lineage>
        <taxon>Bacteria</taxon>
        <taxon>Bacillati</taxon>
        <taxon>Actinomycetota</taxon>
        <taxon>Actinomycetes</taxon>
        <taxon>Micrococcales</taxon>
        <taxon>Microbacteriaceae</taxon>
        <taxon>Microbacterium</taxon>
    </lineage>
</organism>
<evidence type="ECO:0000259" key="1">
    <source>
        <dbReference type="Pfam" id="PF12728"/>
    </source>
</evidence>
<dbReference type="InterPro" id="IPR041657">
    <property type="entry name" value="HTH_17"/>
</dbReference>
<gene>
    <name evidence="2" type="ORF">RYJ27_07785</name>
</gene>
<dbReference type="InterPro" id="IPR036388">
    <property type="entry name" value="WH-like_DNA-bd_sf"/>
</dbReference>
<proteinExistence type="predicted"/>
<dbReference type="RefSeq" id="WP_330169766.1">
    <property type="nucleotide sequence ID" value="NZ_CP137080.1"/>
</dbReference>
<feature type="domain" description="Helix-turn-helix" evidence="1">
    <location>
        <begin position="14"/>
        <end position="65"/>
    </location>
</feature>
<dbReference type="GO" id="GO:0003677">
    <property type="term" value="F:DNA binding"/>
    <property type="evidence" value="ECO:0007669"/>
    <property type="project" value="InterPro"/>
</dbReference>
<sequence length="76" mass="8428">MATSIAALGDLEPLLTIEDLASYLDVPVATIRDWRTDGKGPRAVRIGGRLRFCVSDVREWITSQRETTPGHPQHGR</sequence>
<dbReference type="Proteomes" id="UP001329313">
    <property type="component" value="Chromosome"/>
</dbReference>
<evidence type="ECO:0000313" key="2">
    <source>
        <dbReference type="EMBL" id="WOQ68625.1"/>
    </source>
</evidence>
<dbReference type="NCBIfam" id="TIGR01764">
    <property type="entry name" value="excise"/>
    <property type="match status" value="1"/>
</dbReference>
<evidence type="ECO:0000313" key="3">
    <source>
        <dbReference type="Proteomes" id="UP001329313"/>
    </source>
</evidence>
<accession>A0AAU0MEM7</accession>
<dbReference type="SUPFAM" id="SSF46955">
    <property type="entry name" value="Putative DNA-binding domain"/>
    <property type="match status" value="1"/>
</dbReference>
<name>A0AAU0MEM7_9MICO</name>
<reference evidence="2 3" key="1">
    <citation type="submission" date="2023-10" db="EMBL/GenBank/DDBJ databases">
        <title>Y20.</title>
        <authorList>
            <person name="Zhang G."/>
            <person name="Ding Y."/>
        </authorList>
    </citation>
    <scope>NUCLEOTIDE SEQUENCE [LARGE SCALE GENOMIC DNA]</scope>
    <source>
        <strain evidence="2 3">Y20</strain>
    </source>
</reference>
<keyword evidence="3" id="KW-1185">Reference proteome</keyword>
<dbReference type="Pfam" id="PF12728">
    <property type="entry name" value="HTH_17"/>
    <property type="match status" value="1"/>
</dbReference>